<dbReference type="GeneID" id="70228972"/>
<keyword evidence="3" id="KW-1185">Reference proteome</keyword>
<protein>
    <submittedName>
        <fullName evidence="2">Uncharacterized protein</fullName>
    </submittedName>
</protein>
<feature type="region of interest" description="Disordered" evidence="1">
    <location>
        <begin position="21"/>
        <end position="42"/>
    </location>
</feature>
<feature type="region of interest" description="Disordered" evidence="1">
    <location>
        <begin position="60"/>
        <end position="88"/>
    </location>
</feature>
<evidence type="ECO:0000313" key="2">
    <source>
        <dbReference type="EMBL" id="KAH7261525.1"/>
    </source>
</evidence>
<dbReference type="RefSeq" id="XP_046053402.1">
    <property type="nucleotide sequence ID" value="XM_046199018.1"/>
</dbReference>
<accession>A0A9P9KLB6</accession>
<gene>
    <name evidence="2" type="ORF">BKA55DRAFT_687095</name>
</gene>
<evidence type="ECO:0000313" key="3">
    <source>
        <dbReference type="Proteomes" id="UP000720189"/>
    </source>
</evidence>
<organism evidence="2 3">
    <name type="scientific">Fusarium redolens</name>
    <dbReference type="NCBI Taxonomy" id="48865"/>
    <lineage>
        <taxon>Eukaryota</taxon>
        <taxon>Fungi</taxon>
        <taxon>Dikarya</taxon>
        <taxon>Ascomycota</taxon>
        <taxon>Pezizomycotina</taxon>
        <taxon>Sordariomycetes</taxon>
        <taxon>Hypocreomycetidae</taxon>
        <taxon>Hypocreales</taxon>
        <taxon>Nectriaceae</taxon>
        <taxon>Fusarium</taxon>
        <taxon>Fusarium redolens species complex</taxon>
    </lineage>
</organism>
<dbReference type="EMBL" id="JAGMUX010000004">
    <property type="protein sequence ID" value="KAH7261525.1"/>
    <property type="molecule type" value="Genomic_DNA"/>
</dbReference>
<dbReference type="AlphaFoldDB" id="A0A9P9KLB6"/>
<dbReference type="Proteomes" id="UP000720189">
    <property type="component" value="Unassembled WGS sequence"/>
</dbReference>
<sequence>MASQRSWGSNFQDFRVWEGKKRSVTRAAASSQKRERTTPKALPTLALELDKLHNFVEDVMAEEEIKNPDTSFFTEDPRQDTDDDLGEQDLETFSDFDDVDSEVSDSESVNDNEDDGMLGYLQMGPEVIDTLIAGVKCAHNSEAEEHDSIVDCIFNAALKYDANNYEQSPFCWHMLQWCQDSHHLRTPLVEFLLHPLVRSCRCRNAVGQQPTSHEDNLSGLEYFPLSENLKAVPNVVGTYLLHGIRAFCQDSAKDPRYVGQAANMSITDSGAVGIRLRGGQHRTSVKTCKCGLKSAKRPLRVHIRLAKSDITGLEIAVLSFFPFPLPQLGEDTLLHFLSILTLAEAIDVILLDTLSPLEHHENRSRVGSKEGLAALKLRNVPRRLHEGLNRAKQKIERGFVQRLLVSFRGSGLHSDC</sequence>
<evidence type="ECO:0000256" key="1">
    <source>
        <dbReference type="SAM" id="MobiDB-lite"/>
    </source>
</evidence>
<comment type="caution">
    <text evidence="2">The sequence shown here is derived from an EMBL/GenBank/DDBJ whole genome shotgun (WGS) entry which is preliminary data.</text>
</comment>
<reference evidence="2" key="1">
    <citation type="journal article" date="2021" name="Nat. Commun.">
        <title>Genetic determinants of endophytism in the Arabidopsis root mycobiome.</title>
        <authorList>
            <person name="Mesny F."/>
            <person name="Miyauchi S."/>
            <person name="Thiergart T."/>
            <person name="Pickel B."/>
            <person name="Atanasova L."/>
            <person name="Karlsson M."/>
            <person name="Huettel B."/>
            <person name="Barry K.W."/>
            <person name="Haridas S."/>
            <person name="Chen C."/>
            <person name="Bauer D."/>
            <person name="Andreopoulos W."/>
            <person name="Pangilinan J."/>
            <person name="LaButti K."/>
            <person name="Riley R."/>
            <person name="Lipzen A."/>
            <person name="Clum A."/>
            <person name="Drula E."/>
            <person name="Henrissat B."/>
            <person name="Kohler A."/>
            <person name="Grigoriev I.V."/>
            <person name="Martin F.M."/>
            <person name="Hacquard S."/>
        </authorList>
    </citation>
    <scope>NUCLEOTIDE SEQUENCE</scope>
    <source>
        <strain evidence="2">MPI-CAGE-AT-0023</strain>
    </source>
</reference>
<dbReference type="OrthoDB" id="4619081at2759"/>
<proteinExistence type="predicted"/>
<name>A0A9P9KLB6_FUSRE</name>